<evidence type="ECO:0000256" key="5">
    <source>
        <dbReference type="ARBA" id="ARBA00022645"/>
    </source>
</evidence>
<dbReference type="FunFam" id="1.10.3810.10:FF:000001">
    <property type="entry name" value="Penicillin-binding protein 1A"/>
    <property type="match status" value="1"/>
</dbReference>
<dbReference type="Gene3D" id="3.40.710.10">
    <property type="entry name" value="DD-peptidase/beta-lactamase superfamily"/>
    <property type="match status" value="1"/>
</dbReference>
<organism evidence="20 21">
    <name type="scientific">Candidatus Daviesbacteria bacterium RIFCSPHIGHO2_12_FULL_37_11</name>
    <dbReference type="NCBI Taxonomy" id="1797777"/>
    <lineage>
        <taxon>Bacteria</taxon>
        <taxon>Candidatus Daviesiibacteriota</taxon>
    </lineage>
</organism>
<name>A0A1F5KE01_9BACT</name>
<proteinExistence type="inferred from homology"/>
<keyword evidence="7" id="KW-0328">Glycosyltransferase</keyword>
<evidence type="ECO:0000256" key="8">
    <source>
        <dbReference type="ARBA" id="ARBA00022679"/>
    </source>
</evidence>
<dbReference type="GO" id="GO:0009252">
    <property type="term" value="P:peptidoglycan biosynthetic process"/>
    <property type="evidence" value="ECO:0007669"/>
    <property type="project" value="UniProtKB-KW"/>
</dbReference>
<dbReference type="GO" id="GO:0008955">
    <property type="term" value="F:peptidoglycan glycosyltransferase activity"/>
    <property type="evidence" value="ECO:0007669"/>
    <property type="project" value="UniProtKB-EC"/>
</dbReference>
<keyword evidence="14" id="KW-0961">Cell wall biogenesis/degradation</keyword>
<feature type="transmembrane region" description="Helical" evidence="17">
    <location>
        <begin position="21"/>
        <end position="48"/>
    </location>
</feature>
<dbReference type="GO" id="GO:0009002">
    <property type="term" value="F:serine-type D-Ala-D-Ala carboxypeptidase activity"/>
    <property type="evidence" value="ECO:0007669"/>
    <property type="project" value="UniProtKB-EC"/>
</dbReference>
<dbReference type="NCBIfam" id="TIGR02074">
    <property type="entry name" value="PBP_1a_fam"/>
    <property type="match status" value="1"/>
</dbReference>
<evidence type="ECO:0000256" key="16">
    <source>
        <dbReference type="ARBA" id="ARBA00049902"/>
    </source>
</evidence>
<dbReference type="Gene3D" id="2.60.40.10">
    <property type="entry name" value="Immunoglobulins"/>
    <property type="match status" value="1"/>
</dbReference>
<keyword evidence="8" id="KW-0808">Transferase</keyword>
<dbReference type="InterPro" id="IPR012338">
    <property type="entry name" value="Beta-lactam/transpept-like"/>
</dbReference>
<dbReference type="PANTHER" id="PTHR32282">
    <property type="entry name" value="BINDING PROTEIN TRANSPEPTIDASE, PUTATIVE-RELATED"/>
    <property type="match status" value="1"/>
</dbReference>
<evidence type="ECO:0000256" key="7">
    <source>
        <dbReference type="ARBA" id="ARBA00022676"/>
    </source>
</evidence>
<protein>
    <submittedName>
        <fullName evidence="20">Uncharacterized protein</fullName>
    </submittedName>
</protein>
<evidence type="ECO:0000256" key="10">
    <source>
        <dbReference type="ARBA" id="ARBA00022960"/>
    </source>
</evidence>
<keyword evidence="17" id="KW-1133">Transmembrane helix</keyword>
<evidence type="ECO:0000313" key="20">
    <source>
        <dbReference type="EMBL" id="OGE39084.1"/>
    </source>
</evidence>
<keyword evidence="17" id="KW-0812">Transmembrane</keyword>
<keyword evidence="12 17" id="KW-0472">Membrane</keyword>
<dbReference type="AlphaFoldDB" id="A0A1F5KE01"/>
<dbReference type="GO" id="GO:0005886">
    <property type="term" value="C:plasma membrane"/>
    <property type="evidence" value="ECO:0007669"/>
    <property type="project" value="UniProtKB-SubCell"/>
</dbReference>
<evidence type="ECO:0000313" key="21">
    <source>
        <dbReference type="Proteomes" id="UP000176527"/>
    </source>
</evidence>
<dbReference type="SUPFAM" id="SSF56601">
    <property type="entry name" value="beta-lactamase/transpeptidase-like"/>
    <property type="match status" value="1"/>
</dbReference>
<feature type="domain" description="Glycosyl transferase family 51" evidence="19">
    <location>
        <begin position="73"/>
        <end position="248"/>
    </location>
</feature>
<dbReference type="InterPro" id="IPR036950">
    <property type="entry name" value="PBP_transglycosylase"/>
</dbReference>
<comment type="caution">
    <text evidence="20">The sequence shown here is derived from an EMBL/GenBank/DDBJ whole genome shotgun (WGS) entry which is preliminary data.</text>
</comment>
<evidence type="ECO:0000256" key="11">
    <source>
        <dbReference type="ARBA" id="ARBA00022984"/>
    </source>
</evidence>
<dbReference type="InterPro" id="IPR050396">
    <property type="entry name" value="Glycosyltr_51/Transpeptidase"/>
</dbReference>
<evidence type="ECO:0000259" key="18">
    <source>
        <dbReference type="Pfam" id="PF00905"/>
    </source>
</evidence>
<comment type="catalytic activity">
    <reaction evidence="16">
        <text>[GlcNAc-(1-&gt;4)-Mur2Ac(oyl-L-Ala-gamma-D-Glu-L-Lys-D-Ala-D-Ala)](n)-di-trans,octa-cis-undecaprenyl diphosphate + beta-D-GlcNAc-(1-&gt;4)-Mur2Ac(oyl-L-Ala-gamma-D-Glu-L-Lys-D-Ala-D-Ala)-di-trans,octa-cis-undecaprenyl diphosphate = [GlcNAc-(1-&gt;4)-Mur2Ac(oyl-L-Ala-gamma-D-Glu-L-Lys-D-Ala-D-Ala)](n+1)-di-trans,octa-cis-undecaprenyl diphosphate + di-trans,octa-cis-undecaprenyl diphosphate + H(+)</text>
        <dbReference type="Rhea" id="RHEA:23708"/>
        <dbReference type="Rhea" id="RHEA-COMP:9602"/>
        <dbReference type="Rhea" id="RHEA-COMP:9603"/>
        <dbReference type="ChEBI" id="CHEBI:15378"/>
        <dbReference type="ChEBI" id="CHEBI:58405"/>
        <dbReference type="ChEBI" id="CHEBI:60033"/>
        <dbReference type="ChEBI" id="CHEBI:78435"/>
        <dbReference type="EC" id="2.4.99.28"/>
    </reaction>
</comment>
<keyword evidence="11" id="KW-0573">Peptidoglycan synthesis</keyword>
<dbReference type="GO" id="GO:0008360">
    <property type="term" value="P:regulation of cell shape"/>
    <property type="evidence" value="ECO:0007669"/>
    <property type="project" value="UniProtKB-KW"/>
</dbReference>
<dbReference type="GO" id="GO:0006508">
    <property type="term" value="P:proteolysis"/>
    <property type="evidence" value="ECO:0007669"/>
    <property type="project" value="UniProtKB-KW"/>
</dbReference>
<keyword evidence="6" id="KW-0645">Protease</keyword>
<keyword evidence="13" id="KW-0511">Multifunctional enzyme</keyword>
<evidence type="ECO:0000256" key="15">
    <source>
        <dbReference type="ARBA" id="ARBA00034000"/>
    </source>
</evidence>
<evidence type="ECO:0000256" key="9">
    <source>
        <dbReference type="ARBA" id="ARBA00022801"/>
    </source>
</evidence>
<sequence length="861" mass="93463">MAAFGSWRARRESKGIWKFKLLSRLSDSMLLFVIGGILFTFAAVIFFATQIPSPDDLTNREVAQATKIYDREGELLYDIYSGQNRTPIKLNTIPEHVKKATIAIEDKDFYEHGGFSVAGIARSVYELIVHRQIQGGSTLTQQLVKNALLSGERTLPRKIKEFILAIQVERNYSKDEILEMYLNEIPYGGTAYGIEAASNLYFGKHTGELTLAEAALLAGLPQRPSVYSPYGTRPELAKERQKAVLRRMVEDKYITEDQSSSAEKDELTYRTAQNQVGFKAPHFVLYVKEKLIEQFGDKLVEQGGLRVTTTLDYKLQEKTEKIVKDEVTKIASSKVGNGAAIVLDPKTGEILSMVGSKDYFGESEPAGCKEGEACVFEPNVNVAIRARQPGSATKPINYAKGLEEGYSANYTIADVKTEFPGGDMPSYIPVNYDGRFHGPTQVRYALGNSYNIPAVKMLALVGVKDVMDLGYRMGVSTWEPTDENVNSVGLSLTLGGREVRLLDLTSAFGVFANKGKQLDPISIIKVTDNKGKTLFENKQSLPAGAGKGSEGRKVLDEGIAFIISDILADNGARTAAFGSNSVLNISGKTVAVKTGTTDEKRDNWTIGYTPSRVVGVWVGNNDNTPLDPKIASGVTGASPIWNKIMSLALKDFPNEPFEKPGNVSQLEVDGLMSGNPHPGSPTRKEYFISGTEPKGESSAYQRGKVCRQNPHRLANDGEDSEEKDVVVLQENDPTGADKWQKGIDEWVLTSPDARIVGATRGCSDIPGFTAGSGGVIQIVNVANGANVPRVFDVLASVNSPAGVKEVKWSIDGADKKTQSTEPFALHVEFPSGDSGSHTITVTLEDNNGGTHSSSIGVTVAL</sequence>
<dbReference type="Pfam" id="PF00905">
    <property type="entry name" value="Transpeptidase"/>
    <property type="match status" value="1"/>
</dbReference>
<reference evidence="20 21" key="1">
    <citation type="journal article" date="2016" name="Nat. Commun.">
        <title>Thousands of microbial genomes shed light on interconnected biogeochemical processes in an aquifer system.</title>
        <authorList>
            <person name="Anantharaman K."/>
            <person name="Brown C.T."/>
            <person name="Hug L.A."/>
            <person name="Sharon I."/>
            <person name="Castelle C.J."/>
            <person name="Probst A.J."/>
            <person name="Thomas B.C."/>
            <person name="Singh A."/>
            <person name="Wilkins M.J."/>
            <person name="Karaoz U."/>
            <person name="Brodie E.L."/>
            <person name="Williams K.H."/>
            <person name="Hubbard S.S."/>
            <person name="Banfield J.F."/>
        </authorList>
    </citation>
    <scope>NUCLEOTIDE SEQUENCE [LARGE SCALE GENOMIC DNA]</scope>
</reference>
<dbReference type="GO" id="GO:0071555">
    <property type="term" value="P:cell wall organization"/>
    <property type="evidence" value="ECO:0007669"/>
    <property type="project" value="UniProtKB-KW"/>
</dbReference>
<evidence type="ECO:0000256" key="14">
    <source>
        <dbReference type="ARBA" id="ARBA00023316"/>
    </source>
</evidence>
<dbReference type="PANTHER" id="PTHR32282:SF11">
    <property type="entry name" value="PENICILLIN-BINDING PROTEIN 1B"/>
    <property type="match status" value="1"/>
</dbReference>
<dbReference type="InterPro" id="IPR001460">
    <property type="entry name" value="PCN-bd_Tpept"/>
</dbReference>
<evidence type="ECO:0000256" key="13">
    <source>
        <dbReference type="ARBA" id="ARBA00023268"/>
    </source>
</evidence>
<dbReference type="CDD" id="cd00146">
    <property type="entry name" value="PKD"/>
    <property type="match status" value="1"/>
</dbReference>
<keyword evidence="9" id="KW-0378">Hydrolase</keyword>
<dbReference type="Pfam" id="PF00912">
    <property type="entry name" value="Transgly"/>
    <property type="match status" value="1"/>
</dbReference>
<feature type="domain" description="Penicillin-binding protein transpeptidase" evidence="18">
    <location>
        <begin position="338"/>
        <end position="645"/>
    </location>
</feature>
<keyword evidence="5" id="KW-0121">Carboxypeptidase</keyword>
<dbReference type="GO" id="GO:0008658">
    <property type="term" value="F:penicillin binding"/>
    <property type="evidence" value="ECO:0007669"/>
    <property type="project" value="InterPro"/>
</dbReference>
<evidence type="ECO:0000256" key="2">
    <source>
        <dbReference type="ARBA" id="ARBA00007090"/>
    </source>
</evidence>
<dbReference type="SUPFAM" id="SSF53955">
    <property type="entry name" value="Lysozyme-like"/>
    <property type="match status" value="1"/>
</dbReference>
<evidence type="ECO:0000259" key="19">
    <source>
        <dbReference type="Pfam" id="PF00912"/>
    </source>
</evidence>
<dbReference type="InterPro" id="IPR001264">
    <property type="entry name" value="Glyco_trans_51"/>
</dbReference>
<comment type="catalytic activity">
    <reaction evidence="15">
        <text>Preferential cleavage: (Ac)2-L-Lys-D-Ala-|-D-Ala. Also transpeptidation of peptidyl-alanyl moieties that are N-acyl substituents of D-alanine.</text>
        <dbReference type="EC" id="3.4.16.4"/>
    </reaction>
</comment>
<dbReference type="Gene3D" id="1.10.3810.10">
    <property type="entry name" value="Biosynthetic peptidoglycan transglycosylase-like"/>
    <property type="match status" value="1"/>
</dbReference>
<evidence type="ECO:0000256" key="3">
    <source>
        <dbReference type="ARBA" id="ARBA00007739"/>
    </source>
</evidence>
<evidence type="ECO:0000256" key="4">
    <source>
        <dbReference type="ARBA" id="ARBA00022475"/>
    </source>
</evidence>
<dbReference type="Pfam" id="PF17957">
    <property type="entry name" value="Big_7"/>
    <property type="match status" value="1"/>
</dbReference>
<gene>
    <name evidence="20" type="ORF">A3F00_01165</name>
</gene>
<evidence type="ECO:0000256" key="1">
    <source>
        <dbReference type="ARBA" id="ARBA00004236"/>
    </source>
</evidence>
<dbReference type="EMBL" id="MFDE01000006">
    <property type="protein sequence ID" value="OGE39084.1"/>
    <property type="molecule type" value="Genomic_DNA"/>
</dbReference>
<dbReference type="GO" id="GO:0030288">
    <property type="term" value="C:outer membrane-bounded periplasmic space"/>
    <property type="evidence" value="ECO:0007669"/>
    <property type="project" value="TreeGrafter"/>
</dbReference>
<comment type="subcellular location">
    <subcellularLocation>
        <location evidence="1">Cell membrane</location>
    </subcellularLocation>
</comment>
<evidence type="ECO:0000256" key="12">
    <source>
        <dbReference type="ARBA" id="ARBA00023136"/>
    </source>
</evidence>
<dbReference type="Proteomes" id="UP000176527">
    <property type="component" value="Unassembled WGS sequence"/>
</dbReference>
<accession>A0A1F5KE01</accession>
<evidence type="ECO:0000256" key="6">
    <source>
        <dbReference type="ARBA" id="ARBA00022670"/>
    </source>
</evidence>
<keyword evidence="4" id="KW-1003">Cell membrane</keyword>
<keyword evidence="10" id="KW-0133">Cell shape</keyword>
<dbReference type="InterPro" id="IPR013783">
    <property type="entry name" value="Ig-like_fold"/>
</dbReference>
<dbReference type="InterPro" id="IPR023346">
    <property type="entry name" value="Lysozyme-like_dom_sf"/>
</dbReference>
<comment type="similarity">
    <text evidence="2">In the C-terminal section; belongs to the transpeptidase family.</text>
</comment>
<comment type="similarity">
    <text evidence="3">In the N-terminal section; belongs to the glycosyltransferase 51 family.</text>
</comment>
<evidence type="ECO:0000256" key="17">
    <source>
        <dbReference type="SAM" id="Phobius"/>
    </source>
</evidence>